<comment type="caution">
    <text evidence="10">The sequence shown here is derived from an EMBL/GenBank/DDBJ whole genome shotgun (WGS) entry which is preliminary data.</text>
</comment>
<dbReference type="Pfam" id="PF00005">
    <property type="entry name" value="ABC_tran"/>
    <property type="match status" value="1"/>
</dbReference>
<evidence type="ECO:0000256" key="1">
    <source>
        <dbReference type="ARBA" id="ARBA00004651"/>
    </source>
</evidence>
<evidence type="ECO:0000256" key="5">
    <source>
        <dbReference type="ARBA" id="ARBA00022989"/>
    </source>
</evidence>
<evidence type="ECO:0000259" key="8">
    <source>
        <dbReference type="PROSITE" id="PS50893"/>
    </source>
</evidence>
<dbReference type="InterPro" id="IPR039421">
    <property type="entry name" value="Type_1_exporter"/>
</dbReference>
<dbReference type="SMART" id="SM00382">
    <property type="entry name" value="AAA"/>
    <property type="match status" value="1"/>
</dbReference>
<keyword evidence="3" id="KW-0547">Nucleotide-binding</keyword>
<evidence type="ECO:0000313" key="10">
    <source>
        <dbReference type="EMBL" id="GAA4761736.1"/>
    </source>
</evidence>
<dbReference type="PROSITE" id="PS50893">
    <property type="entry name" value="ABC_TRANSPORTER_2"/>
    <property type="match status" value="1"/>
</dbReference>
<evidence type="ECO:0000256" key="4">
    <source>
        <dbReference type="ARBA" id="ARBA00022840"/>
    </source>
</evidence>
<evidence type="ECO:0000313" key="11">
    <source>
        <dbReference type="Proteomes" id="UP001501645"/>
    </source>
</evidence>
<evidence type="ECO:0000259" key="9">
    <source>
        <dbReference type="PROSITE" id="PS50929"/>
    </source>
</evidence>
<reference evidence="11" key="1">
    <citation type="journal article" date="2019" name="Int. J. Syst. Evol. Microbiol.">
        <title>The Global Catalogue of Microorganisms (GCM) 10K type strain sequencing project: providing services to taxonomists for standard genome sequencing and annotation.</title>
        <authorList>
            <consortium name="The Broad Institute Genomics Platform"/>
            <consortium name="The Broad Institute Genome Sequencing Center for Infectious Disease"/>
            <person name="Wu L."/>
            <person name="Ma J."/>
        </authorList>
    </citation>
    <scope>NUCLEOTIDE SEQUENCE [LARGE SCALE GENOMIC DNA]</scope>
    <source>
        <strain evidence="11">JCM 18537</strain>
    </source>
</reference>
<feature type="domain" description="ABC transmembrane type-1" evidence="9">
    <location>
        <begin position="17"/>
        <end position="298"/>
    </location>
</feature>
<comment type="subcellular location">
    <subcellularLocation>
        <location evidence="1">Cell membrane</location>
        <topology evidence="1">Multi-pass membrane protein</topology>
    </subcellularLocation>
</comment>
<dbReference type="SUPFAM" id="SSF90123">
    <property type="entry name" value="ABC transporter transmembrane region"/>
    <property type="match status" value="1"/>
</dbReference>
<protein>
    <submittedName>
        <fullName evidence="10">ABC transporter ATP-binding protein</fullName>
    </submittedName>
</protein>
<dbReference type="Proteomes" id="UP001501645">
    <property type="component" value="Unassembled WGS sequence"/>
</dbReference>
<feature type="transmembrane region" description="Helical" evidence="7">
    <location>
        <begin position="52"/>
        <end position="69"/>
    </location>
</feature>
<dbReference type="InterPro" id="IPR011527">
    <property type="entry name" value="ABC1_TM_dom"/>
</dbReference>
<organism evidence="10 11">
    <name type="scientific">Microbacterium gilvum</name>
    <dbReference type="NCBI Taxonomy" id="1336204"/>
    <lineage>
        <taxon>Bacteria</taxon>
        <taxon>Bacillati</taxon>
        <taxon>Actinomycetota</taxon>
        <taxon>Actinomycetes</taxon>
        <taxon>Micrococcales</taxon>
        <taxon>Microbacteriaceae</taxon>
        <taxon>Microbacterium</taxon>
    </lineage>
</organism>
<dbReference type="SUPFAM" id="SSF52540">
    <property type="entry name" value="P-loop containing nucleoside triphosphate hydrolases"/>
    <property type="match status" value="1"/>
</dbReference>
<feature type="transmembrane region" description="Helical" evidence="7">
    <location>
        <begin position="155"/>
        <end position="174"/>
    </location>
</feature>
<dbReference type="InterPro" id="IPR036640">
    <property type="entry name" value="ABC1_TM_sf"/>
</dbReference>
<dbReference type="PANTHER" id="PTHR24221:SF654">
    <property type="entry name" value="ATP-BINDING CASSETTE SUB-FAMILY B MEMBER 6"/>
    <property type="match status" value="1"/>
</dbReference>
<dbReference type="InterPro" id="IPR003593">
    <property type="entry name" value="AAA+_ATPase"/>
</dbReference>
<keyword evidence="6 7" id="KW-0472">Membrane</keyword>
<dbReference type="Gene3D" id="3.40.50.300">
    <property type="entry name" value="P-loop containing nucleotide triphosphate hydrolases"/>
    <property type="match status" value="1"/>
</dbReference>
<dbReference type="PROSITE" id="PS00211">
    <property type="entry name" value="ABC_TRANSPORTER_1"/>
    <property type="match status" value="1"/>
</dbReference>
<keyword evidence="4 10" id="KW-0067">ATP-binding</keyword>
<evidence type="ECO:0000256" key="6">
    <source>
        <dbReference type="ARBA" id="ARBA00023136"/>
    </source>
</evidence>
<name>A0ABP8ZP15_9MICO</name>
<feature type="transmembrane region" description="Helical" evidence="7">
    <location>
        <begin position="124"/>
        <end position="149"/>
    </location>
</feature>
<evidence type="ECO:0000256" key="2">
    <source>
        <dbReference type="ARBA" id="ARBA00022692"/>
    </source>
</evidence>
<dbReference type="PROSITE" id="PS50929">
    <property type="entry name" value="ABC_TM1F"/>
    <property type="match status" value="1"/>
</dbReference>
<keyword evidence="5 7" id="KW-1133">Transmembrane helix</keyword>
<evidence type="ECO:0000256" key="7">
    <source>
        <dbReference type="SAM" id="Phobius"/>
    </source>
</evidence>
<feature type="domain" description="ABC transporter" evidence="8">
    <location>
        <begin position="325"/>
        <end position="538"/>
    </location>
</feature>
<dbReference type="InterPro" id="IPR003439">
    <property type="entry name" value="ABC_transporter-like_ATP-bd"/>
</dbReference>
<keyword evidence="2 7" id="KW-0812">Transmembrane</keyword>
<dbReference type="InterPro" id="IPR017871">
    <property type="entry name" value="ABC_transporter-like_CS"/>
</dbReference>
<dbReference type="GO" id="GO:0005524">
    <property type="term" value="F:ATP binding"/>
    <property type="evidence" value="ECO:0007669"/>
    <property type="project" value="UniProtKB-KW"/>
</dbReference>
<evidence type="ECO:0000256" key="3">
    <source>
        <dbReference type="ARBA" id="ARBA00022741"/>
    </source>
</evidence>
<dbReference type="InterPro" id="IPR027417">
    <property type="entry name" value="P-loop_NTPase"/>
</dbReference>
<gene>
    <name evidence="10" type="ORF">GCM10023351_00100</name>
</gene>
<sequence length="538" mass="55391">MITRLLRIAAPAWPWLAASLAARIAGLAAGIALLAAPAAAIGAAAVGSPPPLWPFAALLVGLAAAKGVLRYLEQFLGHRAAFDLLAGMRLRFYDAVVPLAPGELRDGSGDLTAIATRDIDRVEVFFAHTLVPAVAAVLVPGAVAVWAFAVGPAEGAVVATAFLLGGALAPLVGARASSATARALLRERSGIAQHVAEDAAGRIEIRALGAEEARMAALAEKDARVSRSLRSEGRAQALRAGIGTLWPFAAVVAIIALAGGDVAAHLVLAAAVVGAAPALSAVEALTRSLPAALAAARRYLAVLDRRPLVADAASPRALPDGALEVRVEGASFRYRDGAAVLDGLSLEVPAGGRLALVGESGSGKSTLAALLLRVHDPDAGRVLLGGVDIREVALAELRSAVALVAQRPVLLRGTVLDNLRLGHPRLMEERAWAALDEAALGDDVRAHPDGLAARIGDEGLALSGGQRQRLSLARALAREPRVLVLDEATSSQDALTQEAIRRALARRADLTAILIAHRPDALVGIDRIVRIPRGAARP</sequence>
<dbReference type="EMBL" id="BAABKO010000001">
    <property type="protein sequence ID" value="GAA4761736.1"/>
    <property type="molecule type" value="Genomic_DNA"/>
</dbReference>
<dbReference type="Gene3D" id="1.20.1560.10">
    <property type="entry name" value="ABC transporter type 1, transmembrane domain"/>
    <property type="match status" value="1"/>
</dbReference>
<dbReference type="PANTHER" id="PTHR24221">
    <property type="entry name" value="ATP-BINDING CASSETTE SUB-FAMILY B"/>
    <property type="match status" value="1"/>
</dbReference>
<dbReference type="RefSeq" id="WP_345434653.1">
    <property type="nucleotide sequence ID" value="NZ_BAABKO010000001.1"/>
</dbReference>
<keyword evidence="11" id="KW-1185">Reference proteome</keyword>
<dbReference type="Pfam" id="PF00664">
    <property type="entry name" value="ABC_membrane"/>
    <property type="match status" value="1"/>
</dbReference>
<proteinExistence type="predicted"/>
<accession>A0ABP8ZP15</accession>
<feature type="transmembrane region" description="Helical" evidence="7">
    <location>
        <begin position="237"/>
        <end position="257"/>
    </location>
</feature>